<dbReference type="eggNOG" id="ENOG502Z9NJ">
    <property type="taxonomic scope" value="Bacteria"/>
</dbReference>
<feature type="signal peptide" evidence="1">
    <location>
        <begin position="1"/>
        <end position="19"/>
    </location>
</feature>
<dbReference type="Pfam" id="PF09694">
    <property type="entry name" value="Gcw_chp"/>
    <property type="match status" value="1"/>
</dbReference>
<dbReference type="Proteomes" id="UP000015520">
    <property type="component" value="Unassembled WGS sequence"/>
</dbReference>
<keyword evidence="1" id="KW-0732">Signal</keyword>
<proteinExistence type="predicted"/>
<evidence type="ECO:0000313" key="3">
    <source>
        <dbReference type="Proteomes" id="UP000015520"/>
    </source>
</evidence>
<protein>
    <recommendedName>
        <fullName evidence="4">Histidine kinase</fullName>
    </recommendedName>
</protein>
<sequence length="220" mass="23878">MKKVVISLLAAVATTGVYADSIVSGVKVSANIALTSNYIWRGMTQSENLPAIGGGFDLDYKGLYLGTWGSSVSYEGSDASMELDAYAGYKNEVYGVGYDIGYIYYAYPNDSQALNFSEAYLGLSYDFEVVEIGAKYNLGIKTDDGDLEDVYEAYVSLALPMDISLDASVGKYEHIGVYYLVGVTKTISSYDFSLAYTEMDFEASKTKKQDSVVATISASF</sequence>
<evidence type="ECO:0000313" key="2">
    <source>
        <dbReference type="EMBL" id="EQB39848.1"/>
    </source>
</evidence>
<accession>T0L214</accession>
<comment type="caution">
    <text evidence="2">The sequence shown here is derived from an EMBL/GenBank/DDBJ whole genome shotgun (WGS) entry which is preliminary data.</text>
</comment>
<dbReference type="RefSeq" id="WP_021287176.1">
    <property type="nucleotide sequence ID" value="NZ_AUPZ01000005.1"/>
</dbReference>
<keyword evidence="3" id="KW-1185">Reference proteome</keyword>
<dbReference type="EMBL" id="AUPZ01000005">
    <property type="protein sequence ID" value="EQB39848.1"/>
    <property type="molecule type" value="Genomic_DNA"/>
</dbReference>
<evidence type="ECO:0000256" key="1">
    <source>
        <dbReference type="SAM" id="SignalP"/>
    </source>
</evidence>
<reference evidence="2 3" key="1">
    <citation type="submission" date="2013-07" db="EMBL/GenBank/DDBJ databases">
        <title>Sulfurimonas hongkongensis AST-10 Genome Sequencing.</title>
        <authorList>
            <person name="Cai L."/>
            <person name="Zhang T."/>
        </authorList>
    </citation>
    <scope>NUCLEOTIDE SEQUENCE [LARGE SCALE GENOMIC DNA]</scope>
    <source>
        <strain evidence="2 3">AST-10</strain>
    </source>
</reference>
<evidence type="ECO:0008006" key="4">
    <source>
        <dbReference type="Google" id="ProtNLM"/>
    </source>
</evidence>
<dbReference type="OrthoDB" id="9793561at2"/>
<name>T0L214_9BACT</name>
<feature type="chain" id="PRO_5004579648" description="Histidine kinase" evidence="1">
    <location>
        <begin position="20"/>
        <end position="220"/>
    </location>
</feature>
<dbReference type="PATRIC" id="fig|1172190.3.peg.883"/>
<gene>
    <name evidence="2" type="ORF">M947_04525</name>
</gene>
<dbReference type="InterPro" id="IPR010239">
    <property type="entry name" value="CHP02001"/>
</dbReference>
<dbReference type="AlphaFoldDB" id="T0L214"/>
<dbReference type="NCBIfam" id="TIGR02001">
    <property type="entry name" value="gcw_chp"/>
    <property type="match status" value="1"/>
</dbReference>
<dbReference type="STRING" id="1172190.M947_04525"/>
<organism evidence="2 3">
    <name type="scientific">Sulfurimonas hongkongensis</name>
    <dbReference type="NCBI Taxonomy" id="1172190"/>
    <lineage>
        <taxon>Bacteria</taxon>
        <taxon>Pseudomonadati</taxon>
        <taxon>Campylobacterota</taxon>
        <taxon>Epsilonproteobacteria</taxon>
        <taxon>Campylobacterales</taxon>
        <taxon>Sulfurimonadaceae</taxon>
        <taxon>Sulfurimonas</taxon>
    </lineage>
</organism>